<reference evidence="9" key="1">
    <citation type="journal article" date="2019" name="Int. J. Syst. Evol. Microbiol.">
        <title>The Global Catalogue of Microorganisms (GCM) 10K type strain sequencing project: providing services to taxonomists for standard genome sequencing and annotation.</title>
        <authorList>
            <consortium name="The Broad Institute Genomics Platform"/>
            <consortium name="The Broad Institute Genome Sequencing Center for Infectious Disease"/>
            <person name="Wu L."/>
            <person name="Ma J."/>
        </authorList>
    </citation>
    <scope>NUCLEOTIDE SEQUENCE [LARGE SCALE GENOMIC DNA]</scope>
    <source>
        <strain evidence="9">KCTC 52366</strain>
    </source>
</reference>
<dbReference type="InterPro" id="IPR020846">
    <property type="entry name" value="MFS_dom"/>
</dbReference>
<comment type="subcellular location">
    <subcellularLocation>
        <location evidence="1">Cell membrane</location>
        <topology evidence="1">Multi-pass membrane protein</topology>
    </subcellularLocation>
</comment>
<evidence type="ECO:0000259" key="7">
    <source>
        <dbReference type="PROSITE" id="PS50850"/>
    </source>
</evidence>
<feature type="transmembrane region" description="Helical" evidence="6">
    <location>
        <begin position="105"/>
        <end position="123"/>
    </location>
</feature>
<dbReference type="RefSeq" id="WP_275633281.1">
    <property type="nucleotide sequence ID" value="NZ_JARGYD010000004.1"/>
</dbReference>
<dbReference type="InterPro" id="IPR036259">
    <property type="entry name" value="MFS_trans_sf"/>
</dbReference>
<feature type="transmembrane region" description="Helical" evidence="6">
    <location>
        <begin position="160"/>
        <end position="184"/>
    </location>
</feature>
<evidence type="ECO:0000313" key="8">
    <source>
        <dbReference type="EMBL" id="MFC3143312.1"/>
    </source>
</evidence>
<feature type="transmembrane region" description="Helical" evidence="6">
    <location>
        <begin position="244"/>
        <end position="265"/>
    </location>
</feature>
<dbReference type="PANTHER" id="PTHR43124:SF3">
    <property type="entry name" value="CHLORAMPHENICOL EFFLUX PUMP RV0191"/>
    <property type="match status" value="1"/>
</dbReference>
<keyword evidence="9" id="KW-1185">Reference proteome</keyword>
<feature type="domain" description="Major facilitator superfamily (MFS) profile" evidence="7">
    <location>
        <begin position="10"/>
        <end position="384"/>
    </location>
</feature>
<dbReference type="InterPro" id="IPR011701">
    <property type="entry name" value="MFS"/>
</dbReference>
<organism evidence="8 9">
    <name type="scientific">Psychromarinibacter halotolerans</name>
    <dbReference type="NCBI Taxonomy" id="1775175"/>
    <lineage>
        <taxon>Bacteria</taxon>
        <taxon>Pseudomonadati</taxon>
        <taxon>Pseudomonadota</taxon>
        <taxon>Alphaproteobacteria</taxon>
        <taxon>Rhodobacterales</taxon>
        <taxon>Paracoccaceae</taxon>
        <taxon>Psychromarinibacter</taxon>
    </lineage>
</organism>
<protein>
    <submittedName>
        <fullName evidence="8">MFS transporter</fullName>
    </submittedName>
</protein>
<dbReference type="PANTHER" id="PTHR43124">
    <property type="entry name" value="PURINE EFFLUX PUMP PBUE"/>
    <property type="match status" value="1"/>
</dbReference>
<dbReference type="SUPFAM" id="SSF103473">
    <property type="entry name" value="MFS general substrate transporter"/>
    <property type="match status" value="1"/>
</dbReference>
<feature type="transmembrane region" description="Helical" evidence="6">
    <location>
        <begin position="348"/>
        <end position="379"/>
    </location>
</feature>
<dbReference type="Gene3D" id="1.20.1250.20">
    <property type="entry name" value="MFS general substrate transporter like domains"/>
    <property type="match status" value="1"/>
</dbReference>
<evidence type="ECO:0000256" key="5">
    <source>
        <dbReference type="ARBA" id="ARBA00023136"/>
    </source>
</evidence>
<dbReference type="EMBL" id="JBHRTB010000010">
    <property type="protein sequence ID" value="MFC3143312.1"/>
    <property type="molecule type" value="Genomic_DNA"/>
</dbReference>
<gene>
    <name evidence="8" type="ORF">ACFOGP_11360</name>
</gene>
<dbReference type="InterPro" id="IPR050189">
    <property type="entry name" value="MFS_Efflux_Transporters"/>
</dbReference>
<proteinExistence type="predicted"/>
<dbReference type="Proteomes" id="UP001595632">
    <property type="component" value="Unassembled WGS sequence"/>
</dbReference>
<keyword evidence="4 6" id="KW-1133">Transmembrane helix</keyword>
<comment type="caution">
    <text evidence="8">The sequence shown here is derived from an EMBL/GenBank/DDBJ whole genome shotgun (WGS) entry which is preliminary data.</text>
</comment>
<feature type="transmembrane region" description="Helical" evidence="6">
    <location>
        <begin position="135"/>
        <end position="154"/>
    </location>
</feature>
<evidence type="ECO:0000256" key="4">
    <source>
        <dbReference type="ARBA" id="ARBA00022989"/>
    </source>
</evidence>
<feature type="transmembrane region" description="Helical" evidence="6">
    <location>
        <begin position="215"/>
        <end position="238"/>
    </location>
</feature>
<keyword evidence="2" id="KW-1003">Cell membrane</keyword>
<dbReference type="Pfam" id="PF07690">
    <property type="entry name" value="MFS_1"/>
    <property type="match status" value="1"/>
</dbReference>
<evidence type="ECO:0000256" key="2">
    <source>
        <dbReference type="ARBA" id="ARBA00022475"/>
    </source>
</evidence>
<keyword evidence="5 6" id="KW-0472">Membrane</keyword>
<sequence length="388" mass="40385">METDRTDWRLVLLIWAAGLGAAGQYGKLSVVFDRLPEAYPQAGTSLGFAVSLVGFLGILLGVVAGVLVARIGYRRALLTALCAGALMSAFQATFPPLWLFLSSRVIEGAAHLAIVVAAPTMIAEVTRDRDRPLALTLWSTFFAVAFAILAWAGIPAAARFGLGALIGAHAVYMAVMAAVLWPILPRVRKGVATPLQRGELLAAHARIYRSPFIGAAAWGWLFYTACFVAVLTVLAPFLPSANRALVLGLMPLASLATSMTLGVWLLRRTTAVSVSVAGFAACAVVAAGLWAMPGSPVLFLALGATLGLVQGSGFSVVPQLNQTLDDRALANGGMAQAGNLGNTVGTPLMVGVIAVAGYGGLMIMLCLLFLAGAGVHLALQRRRDGHIA</sequence>
<feature type="transmembrane region" description="Helical" evidence="6">
    <location>
        <begin position="272"/>
        <end position="292"/>
    </location>
</feature>
<accession>A0ABV7GPL7</accession>
<evidence type="ECO:0000256" key="6">
    <source>
        <dbReference type="SAM" id="Phobius"/>
    </source>
</evidence>
<dbReference type="PROSITE" id="PS50850">
    <property type="entry name" value="MFS"/>
    <property type="match status" value="1"/>
</dbReference>
<feature type="transmembrane region" description="Helical" evidence="6">
    <location>
        <begin position="46"/>
        <end position="69"/>
    </location>
</feature>
<evidence type="ECO:0000313" key="9">
    <source>
        <dbReference type="Proteomes" id="UP001595632"/>
    </source>
</evidence>
<evidence type="ECO:0000256" key="3">
    <source>
        <dbReference type="ARBA" id="ARBA00022692"/>
    </source>
</evidence>
<feature type="transmembrane region" description="Helical" evidence="6">
    <location>
        <begin position="76"/>
        <end position="99"/>
    </location>
</feature>
<name>A0ABV7GPL7_9RHOB</name>
<keyword evidence="3 6" id="KW-0812">Transmembrane</keyword>
<evidence type="ECO:0000256" key="1">
    <source>
        <dbReference type="ARBA" id="ARBA00004651"/>
    </source>
</evidence>